<gene>
    <name evidence="1" type="ORF">M595_1955</name>
</gene>
<proteinExistence type="predicted"/>
<dbReference type="EMBL" id="AUZM01000015">
    <property type="protein sequence ID" value="ERT07992.1"/>
    <property type="molecule type" value="Genomic_DNA"/>
</dbReference>
<keyword evidence="2" id="KW-1185">Reference proteome</keyword>
<dbReference type="Gene3D" id="2.40.320.10">
    <property type="entry name" value="Hypothetical Protein Pfu-838710-001"/>
    <property type="match status" value="1"/>
</dbReference>
<dbReference type="Proteomes" id="UP000017127">
    <property type="component" value="Unassembled WGS sequence"/>
</dbReference>
<organism evidence="1 2">
    <name type="scientific">Lyngbya aestuarii BL J</name>
    <dbReference type="NCBI Taxonomy" id="1348334"/>
    <lineage>
        <taxon>Bacteria</taxon>
        <taxon>Bacillati</taxon>
        <taxon>Cyanobacteriota</taxon>
        <taxon>Cyanophyceae</taxon>
        <taxon>Oscillatoriophycideae</taxon>
        <taxon>Oscillatoriales</taxon>
        <taxon>Microcoleaceae</taxon>
        <taxon>Lyngbya</taxon>
    </lineage>
</organism>
<protein>
    <submittedName>
        <fullName evidence="1">CYTH domain protein</fullName>
    </submittedName>
</protein>
<sequence length="268" mass="31556">MFLSQCYLRTSTHAFLVKDEVEGIETQVNSQTPAEKFIDEVEIKVFFDPSQFPVLANRFHLQEKPNLKRASCFFDTKALHLFKSGVILRIRLHRDAKDSLTLKLRNFDSRWIHPEFYSQSRFRLKINRTGAHQTQIAKVETRPSNSRLKQVVKGKKKIQQALNPVQKQLFRQYMGSVELLDRLTLYSRVEARIWKWYDKTFPYRLTLEQWFLPGRKALLELSIKVKPGKAEVAQRQLHQWLEREGIVYDLSQYSKTAICLTAQNQAIV</sequence>
<accession>U7QL49</accession>
<reference evidence="1 2" key="1">
    <citation type="journal article" date="2013" name="Front. Microbiol.">
        <title>Comparative genomic analyses of the cyanobacterium, Lyngbya aestuarii BL J, a powerful hydrogen producer.</title>
        <authorList>
            <person name="Kothari A."/>
            <person name="Vaughn M."/>
            <person name="Garcia-Pichel F."/>
        </authorList>
    </citation>
    <scope>NUCLEOTIDE SEQUENCE [LARGE SCALE GENOMIC DNA]</scope>
    <source>
        <strain evidence="1 2">BL J</strain>
    </source>
</reference>
<name>U7QL49_9CYAN</name>
<dbReference type="SUPFAM" id="SSF55154">
    <property type="entry name" value="CYTH-like phosphatases"/>
    <property type="match status" value="1"/>
</dbReference>
<comment type="caution">
    <text evidence="1">The sequence shown here is derived from an EMBL/GenBank/DDBJ whole genome shotgun (WGS) entry which is preliminary data.</text>
</comment>
<evidence type="ECO:0000313" key="1">
    <source>
        <dbReference type="EMBL" id="ERT07992.1"/>
    </source>
</evidence>
<dbReference type="AlphaFoldDB" id="U7QL49"/>
<evidence type="ECO:0000313" key="2">
    <source>
        <dbReference type="Proteomes" id="UP000017127"/>
    </source>
</evidence>
<dbReference type="InterPro" id="IPR033469">
    <property type="entry name" value="CYTH-like_dom_sf"/>
</dbReference>